<dbReference type="Pfam" id="PF00990">
    <property type="entry name" value="GGDEF"/>
    <property type="match status" value="1"/>
</dbReference>
<evidence type="ECO:0000313" key="6">
    <source>
        <dbReference type="EMBL" id="MDJ1183589.1"/>
    </source>
</evidence>
<dbReference type="RefSeq" id="WP_283758243.1">
    <property type="nucleotide sequence ID" value="NZ_JAQOSQ010000008.1"/>
</dbReference>
<dbReference type="SUPFAM" id="SSF141868">
    <property type="entry name" value="EAL domain-like"/>
    <property type="match status" value="1"/>
</dbReference>
<dbReference type="InterPro" id="IPR029787">
    <property type="entry name" value="Nucleotide_cyclase"/>
</dbReference>
<dbReference type="SMART" id="SM00267">
    <property type="entry name" value="GGDEF"/>
    <property type="match status" value="1"/>
</dbReference>
<evidence type="ECO:0000259" key="5">
    <source>
        <dbReference type="PROSITE" id="PS50887"/>
    </source>
</evidence>
<keyword evidence="1" id="KW-0597">Phosphoprotein</keyword>
<dbReference type="PROSITE" id="PS50887">
    <property type="entry name" value="GGDEF"/>
    <property type="match status" value="1"/>
</dbReference>
<evidence type="ECO:0000256" key="1">
    <source>
        <dbReference type="PROSITE-ProRule" id="PRU00169"/>
    </source>
</evidence>
<protein>
    <submittedName>
        <fullName evidence="6">EAL domain-containing protein</fullName>
    </submittedName>
</protein>
<reference evidence="6 7" key="1">
    <citation type="submission" date="2023-01" db="EMBL/GenBank/DDBJ databases">
        <title>Novel diversity within Roseofilum (Cyanobacteria; Desertifilaceae) from marine benthic mats with descriptions of four novel species.</title>
        <authorList>
            <person name="Wang Y."/>
            <person name="Berthold D.E."/>
            <person name="Hu J."/>
            <person name="Lefler F.W."/>
            <person name="Laughinghouse H.D. IV."/>
        </authorList>
    </citation>
    <scope>NUCLEOTIDE SEQUENCE [LARGE SCALE GENOMIC DNA]</scope>
    <source>
        <strain evidence="6 7">BLCC-M143</strain>
    </source>
</reference>
<organism evidence="6 7">
    <name type="scientific">Roseofilum casamattae BLCC-M143</name>
    <dbReference type="NCBI Taxonomy" id="3022442"/>
    <lineage>
        <taxon>Bacteria</taxon>
        <taxon>Bacillati</taxon>
        <taxon>Cyanobacteriota</taxon>
        <taxon>Cyanophyceae</taxon>
        <taxon>Desertifilales</taxon>
        <taxon>Desertifilaceae</taxon>
        <taxon>Roseofilum</taxon>
        <taxon>Roseofilum casamattae</taxon>
    </lineage>
</organism>
<dbReference type="SMART" id="SM00052">
    <property type="entry name" value="EAL"/>
    <property type="match status" value="1"/>
</dbReference>
<dbReference type="Pfam" id="PF00563">
    <property type="entry name" value="EAL"/>
    <property type="match status" value="1"/>
</dbReference>
<accession>A0ABT7BYL1</accession>
<evidence type="ECO:0000313" key="7">
    <source>
        <dbReference type="Proteomes" id="UP001232992"/>
    </source>
</evidence>
<dbReference type="Gene3D" id="3.30.70.270">
    <property type="match status" value="1"/>
</dbReference>
<dbReference type="PROSITE" id="PS50110">
    <property type="entry name" value="RESPONSE_REGULATORY"/>
    <property type="match status" value="1"/>
</dbReference>
<dbReference type="InterPro" id="IPR035919">
    <property type="entry name" value="EAL_sf"/>
</dbReference>
<dbReference type="CDD" id="cd19920">
    <property type="entry name" value="REC_PA4781-like"/>
    <property type="match status" value="1"/>
</dbReference>
<comment type="caution">
    <text evidence="6">The sequence shown here is derived from an EMBL/GenBank/DDBJ whole genome shotgun (WGS) entry which is preliminary data.</text>
</comment>
<dbReference type="PANTHER" id="PTHR33121:SF70">
    <property type="entry name" value="SIGNALING PROTEIN YKOW"/>
    <property type="match status" value="1"/>
</dbReference>
<dbReference type="Pfam" id="PF00072">
    <property type="entry name" value="Response_reg"/>
    <property type="match status" value="1"/>
</dbReference>
<dbReference type="InterPro" id="IPR011006">
    <property type="entry name" value="CheY-like_superfamily"/>
</dbReference>
<feature type="domain" description="GGDEF" evidence="5">
    <location>
        <begin position="225"/>
        <end position="358"/>
    </location>
</feature>
<dbReference type="SMART" id="SM00448">
    <property type="entry name" value="REC"/>
    <property type="match status" value="1"/>
</dbReference>
<feature type="domain" description="EAL" evidence="4">
    <location>
        <begin position="367"/>
        <end position="622"/>
    </location>
</feature>
<dbReference type="InterPro" id="IPR000160">
    <property type="entry name" value="GGDEF_dom"/>
</dbReference>
<dbReference type="PROSITE" id="PS50883">
    <property type="entry name" value="EAL"/>
    <property type="match status" value="1"/>
</dbReference>
<dbReference type="NCBIfam" id="TIGR00254">
    <property type="entry name" value="GGDEF"/>
    <property type="match status" value="1"/>
</dbReference>
<dbReference type="Gene3D" id="3.20.20.450">
    <property type="entry name" value="EAL domain"/>
    <property type="match status" value="1"/>
</dbReference>
<gene>
    <name evidence="6" type="ORF">PMH09_10295</name>
</gene>
<feature type="coiled-coil region" evidence="2">
    <location>
        <begin position="122"/>
        <end position="163"/>
    </location>
</feature>
<evidence type="ECO:0000256" key="2">
    <source>
        <dbReference type="SAM" id="Coils"/>
    </source>
</evidence>
<dbReference type="Proteomes" id="UP001232992">
    <property type="component" value="Unassembled WGS sequence"/>
</dbReference>
<dbReference type="InterPro" id="IPR050706">
    <property type="entry name" value="Cyclic-di-GMP_PDE-like"/>
</dbReference>
<dbReference type="InterPro" id="IPR043128">
    <property type="entry name" value="Rev_trsase/Diguanyl_cyclase"/>
</dbReference>
<evidence type="ECO:0000259" key="4">
    <source>
        <dbReference type="PROSITE" id="PS50883"/>
    </source>
</evidence>
<dbReference type="CDD" id="cd01948">
    <property type="entry name" value="EAL"/>
    <property type="match status" value="1"/>
</dbReference>
<keyword evidence="2" id="KW-0175">Coiled coil</keyword>
<dbReference type="SUPFAM" id="SSF55073">
    <property type="entry name" value="Nucleotide cyclase"/>
    <property type="match status" value="1"/>
</dbReference>
<feature type="modified residue" description="4-aspartylphosphate" evidence="1">
    <location>
        <position position="60"/>
    </location>
</feature>
<dbReference type="SUPFAM" id="SSF52172">
    <property type="entry name" value="CheY-like"/>
    <property type="match status" value="1"/>
</dbReference>
<keyword evidence="7" id="KW-1185">Reference proteome</keyword>
<proteinExistence type="predicted"/>
<name>A0ABT7BYL1_9CYAN</name>
<dbReference type="EMBL" id="JAQOSQ010000008">
    <property type="protein sequence ID" value="MDJ1183589.1"/>
    <property type="molecule type" value="Genomic_DNA"/>
</dbReference>
<feature type="domain" description="Response regulatory" evidence="3">
    <location>
        <begin position="11"/>
        <end position="127"/>
    </location>
</feature>
<evidence type="ECO:0000259" key="3">
    <source>
        <dbReference type="PROSITE" id="PS50110"/>
    </source>
</evidence>
<dbReference type="CDD" id="cd01949">
    <property type="entry name" value="GGDEF"/>
    <property type="match status" value="1"/>
</dbReference>
<dbReference type="Gene3D" id="3.40.50.2300">
    <property type="match status" value="1"/>
</dbReference>
<dbReference type="InterPro" id="IPR001633">
    <property type="entry name" value="EAL_dom"/>
</dbReference>
<dbReference type="PANTHER" id="PTHR33121">
    <property type="entry name" value="CYCLIC DI-GMP PHOSPHODIESTERASE PDEF"/>
    <property type="match status" value="1"/>
</dbReference>
<sequence>MVNLTDSPSGPILIVDDNTNNLRVLFNFLRSSGFKVLVATDGRNALEKIAQTTPDLVLLDVMMPDMSGFEVCRVLQSHSETQDIPIIFMTALSDNEDKVRGLNLGAVDYITKPFYQEEVLSRVRLHLKLRHLNQNLQEKNKQLESEVRSRKLAEQQLKELNEYLESRVAYRTEQLSAALEELKVREEQLSYEASHDHLTGLFNRLWVTQYLSALLDSSISQPASENYAIFFLNLSRFKRVNDRLGHRIGDEVLKTIAQRLGECWKGRGYVARLSGDKFLTILENYDEHLSLENFAERVLEQLRSPIVIRHYHLSISAHIGIIPSLLGYQKMTDILRDADIVMSELKRSGTASYCILDPTLQSRALERIQLEAELPIAIEQQQFELYYQPILSLQNDRLIGFESLIRWQHPEQGLLSPFFFIELAEETGYIEEIGSIVIELSCQQLQQWNQSFNLGDPLVMNVNVSPLQLQNKQIIEILQSIGDRYGVSPQQLKLEVTESAFLEDDNSSIEVLEAIHHQGIKLCIDDFGTGYSSLSRLSSFPVNTLKIDRCFVQQLKSPEGVAIIQTIVSLAHYLGIDLVAEGIETMEQLESLKTLGCEFGQGYWFAKPMNSLDATEWIRNYGNTSIS</sequence>
<dbReference type="InterPro" id="IPR001789">
    <property type="entry name" value="Sig_transdc_resp-reg_receiver"/>
</dbReference>